<organism evidence="2 3">
    <name type="scientific">Burkholderia vietnamiensis (strain G4 / LMG 22486)</name>
    <name type="common">Burkholderia cepacia (strain R1808)</name>
    <dbReference type="NCBI Taxonomy" id="269482"/>
    <lineage>
        <taxon>Bacteria</taxon>
        <taxon>Pseudomonadati</taxon>
        <taxon>Pseudomonadota</taxon>
        <taxon>Betaproteobacteria</taxon>
        <taxon>Burkholderiales</taxon>
        <taxon>Burkholderiaceae</taxon>
        <taxon>Burkholderia</taxon>
        <taxon>Burkholderia cepacia complex</taxon>
    </lineage>
</organism>
<feature type="transmembrane region" description="Helical" evidence="1">
    <location>
        <begin position="21"/>
        <end position="45"/>
    </location>
</feature>
<dbReference type="AlphaFoldDB" id="A4JVY5"/>
<keyword evidence="1" id="KW-0812">Transmembrane</keyword>
<keyword evidence="1" id="KW-1133">Transmembrane helix</keyword>
<dbReference type="KEGG" id="bvi:Bcep1808_7563"/>
<gene>
    <name evidence="2" type="ordered locus">Bcep1808_7563</name>
</gene>
<keyword evidence="1" id="KW-0472">Membrane</keyword>
<proteinExistence type="predicted"/>
<feature type="transmembrane region" description="Helical" evidence="1">
    <location>
        <begin position="51"/>
        <end position="70"/>
    </location>
</feature>
<dbReference type="Proteomes" id="UP000002287">
    <property type="component" value="Plasmid pBVIE04"/>
</dbReference>
<geneLocation type="plasmid" evidence="2 3">
    <name>pBVIE04</name>
</geneLocation>
<dbReference type="EMBL" id="CP000620">
    <property type="protein sequence ID" value="ABO60438.1"/>
    <property type="molecule type" value="Genomic_DNA"/>
</dbReference>
<evidence type="ECO:0000313" key="3">
    <source>
        <dbReference type="Proteomes" id="UP000002287"/>
    </source>
</evidence>
<evidence type="ECO:0000256" key="1">
    <source>
        <dbReference type="SAM" id="Phobius"/>
    </source>
</evidence>
<name>A4JVY5_BURVG</name>
<sequence length="183" mass="20630">MQAVIQNLLHTKEDKMNIIWYVLRPFYLLGLVLAVPLFFIVANHAGKDLEVSVPLLVGCLGYFALGYLLLKALPDFLRGRVLARVAAFKAKGFAPQWEVVSVIYNRYVGFDPKARKALYVDVNDGTEELVDFDSVNAWELDVEKSKPALLKLLTRVPALPVVGLRIDRRKADEWKSNLVTIFG</sequence>
<dbReference type="eggNOG" id="ENOG5030WIM">
    <property type="taxonomic scope" value="Bacteria"/>
</dbReference>
<protein>
    <submittedName>
        <fullName evidence="2">Uncharacterized protein</fullName>
    </submittedName>
</protein>
<accession>A4JVY5</accession>
<keyword evidence="2" id="KW-0614">Plasmid</keyword>
<dbReference type="HOGENOM" id="CLU_1583422_0_0_4"/>
<reference evidence="2 3" key="1">
    <citation type="submission" date="2007-03" db="EMBL/GenBank/DDBJ databases">
        <title>Complete sequence of plasmid pBVIE04 of Burkholderia vietnamiensis G4.</title>
        <authorList>
            <consortium name="US DOE Joint Genome Institute"/>
            <person name="Copeland A."/>
            <person name="Lucas S."/>
            <person name="Lapidus A."/>
            <person name="Barry K."/>
            <person name="Detter J.C."/>
            <person name="Glavina del Rio T."/>
            <person name="Hammon N."/>
            <person name="Israni S."/>
            <person name="Dalin E."/>
            <person name="Tice H."/>
            <person name="Pitluck S."/>
            <person name="Chain P."/>
            <person name="Malfatti S."/>
            <person name="Shin M."/>
            <person name="Vergez L."/>
            <person name="Schmutz J."/>
            <person name="Larimer F."/>
            <person name="Land M."/>
            <person name="Hauser L."/>
            <person name="Kyrpides N."/>
            <person name="Tiedje J."/>
            <person name="Richardson P."/>
        </authorList>
    </citation>
    <scope>NUCLEOTIDE SEQUENCE [LARGE SCALE GENOMIC DNA]</scope>
    <source>
        <strain evidence="3">G4 / LMG 22486</strain>
        <plasmid evidence="2 3">pBVIE04</plasmid>
    </source>
</reference>
<evidence type="ECO:0000313" key="2">
    <source>
        <dbReference type="EMBL" id="ABO60438.1"/>
    </source>
</evidence>